<protein>
    <recommendedName>
        <fullName evidence="1">DUF6378 domain-containing protein</fullName>
    </recommendedName>
</protein>
<proteinExistence type="predicted"/>
<feature type="domain" description="DUF6378" evidence="1">
    <location>
        <begin position="11"/>
        <end position="91"/>
    </location>
</feature>
<dbReference type="AlphaFoldDB" id="A0A0F9F6I9"/>
<organism evidence="2">
    <name type="scientific">marine sediment metagenome</name>
    <dbReference type="NCBI Taxonomy" id="412755"/>
    <lineage>
        <taxon>unclassified sequences</taxon>
        <taxon>metagenomes</taxon>
        <taxon>ecological metagenomes</taxon>
    </lineage>
</organism>
<accession>A0A0F9F6I9</accession>
<dbReference type="Pfam" id="PF19905">
    <property type="entry name" value="DUF6378"/>
    <property type="match status" value="1"/>
</dbReference>
<dbReference type="EMBL" id="LAZR01022383">
    <property type="protein sequence ID" value="KKL82049.1"/>
    <property type="molecule type" value="Genomic_DNA"/>
</dbReference>
<sequence>MSTTSKKLAPEEALDLICGSRMEFYGPPQENLQDIADTWTPYVKRALEIKGHLSGMDVTMLMVMLKAIRQIRGYHRDSTVDICGYAALAEVLSDKNSFETFVRRAAKKIFFEEDREAFVEKFLPENKEK</sequence>
<name>A0A0F9F6I9_9ZZZZ</name>
<evidence type="ECO:0000259" key="1">
    <source>
        <dbReference type="Pfam" id="PF19905"/>
    </source>
</evidence>
<gene>
    <name evidence="2" type="ORF">LCGC14_1988690</name>
</gene>
<reference evidence="2" key="1">
    <citation type="journal article" date="2015" name="Nature">
        <title>Complex archaea that bridge the gap between prokaryotes and eukaryotes.</title>
        <authorList>
            <person name="Spang A."/>
            <person name="Saw J.H."/>
            <person name="Jorgensen S.L."/>
            <person name="Zaremba-Niedzwiedzka K."/>
            <person name="Martijn J."/>
            <person name="Lind A.E."/>
            <person name="van Eijk R."/>
            <person name="Schleper C."/>
            <person name="Guy L."/>
            <person name="Ettema T.J."/>
        </authorList>
    </citation>
    <scope>NUCLEOTIDE SEQUENCE</scope>
</reference>
<comment type="caution">
    <text evidence="2">The sequence shown here is derived from an EMBL/GenBank/DDBJ whole genome shotgun (WGS) entry which is preliminary data.</text>
</comment>
<evidence type="ECO:0000313" key="2">
    <source>
        <dbReference type="EMBL" id="KKL82049.1"/>
    </source>
</evidence>
<dbReference type="InterPro" id="IPR045958">
    <property type="entry name" value="DUF6378"/>
</dbReference>